<dbReference type="AlphaFoldDB" id="A0ABD0RM62"/>
<proteinExistence type="predicted"/>
<evidence type="ECO:0000313" key="2">
    <source>
        <dbReference type="Proteomes" id="UP001529510"/>
    </source>
</evidence>
<organism evidence="1 2">
    <name type="scientific">Cirrhinus mrigala</name>
    <name type="common">Mrigala</name>
    <dbReference type="NCBI Taxonomy" id="683832"/>
    <lineage>
        <taxon>Eukaryota</taxon>
        <taxon>Metazoa</taxon>
        <taxon>Chordata</taxon>
        <taxon>Craniata</taxon>
        <taxon>Vertebrata</taxon>
        <taxon>Euteleostomi</taxon>
        <taxon>Actinopterygii</taxon>
        <taxon>Neopterygii</taxon>
        <taxon>Teleostei</taxon>
        <taxon>Ostariophysi</taxon>
        <taxon>Cypriniformes</taxon>
        <taxon>Cyprinidae</taxon>
        <taxon>Labeoninae</taxon>
        <taxon>Labeonini</taxon>
        <taxon>Cirrhinus</taxon>
    </lineage>
</organism>
<evidence type="ECO:0000313" key="1">
    <source>
        <dbReference type="EMBL" id="KAL0199627.1"/>
    </source>
</evidence>
<name>A0ABD0RM62_CIRMR</name>
<comment type="caution">
    <text evidence="1">The sequence shown here is derived from an EMBL/GenBank/DDBJ whole genome shotgun (WGS) entry which is preliminary data.</text>
</comment>
<protein>
    <submittedName>
        <fullName evidence="1">Uncharacterized protein</fullName>
    </submittedName>
</protein>
<reference evidence="1 2" key="1">
    <citation type="submission" date="2024-05" db="EMBL/GenBank/DDBJ databases">
        <title>Genome sequencing and assembly of Indian major carp, Cirrhinus mrigala (Hamilton, 1822).</title>
        <authorList>
            <person name="Mohindra V."/>
            <person name="Chowdhury L.M."/>
            <person name="Lal K."/>
            <person name="Jena J.K."/>
        </authorList>
    </citation>
    <scope>NUCLEOTIDE SEQUENCE [LARGE SCALE GENOMIC DNA]</scope>
    <source>
        <strain evidence="1">CM1030</strain>
        <tissue evidence="1">Blood</tissue>
    </source>
</reference>
<accession>A0ABD0RM62</accession>
<sequence length="218" mass="23279">MDLYDTLPPLLPPSSEAPVSLVLIMEAVCELSASPENPKAPKYPPTLLLLSLPPLSSGGPSAHPQPSICAMTAEEEARGSPVSACLCHQFNLGPSGSNSSPWLIGSSLWAPLPPLVGPLSSLRRLHHESPFWLWSGSHLAPPAPSLSCFLPGSSLHRHHPGLWPSPGCSSFSRASFQVPTRSSCVVNAARGRAFWEGGDMSHPWLVFVFVFLPMCSMT</sequence>
<dbReference type="Proteomes" id="UP001529510">
    <property type="component" value="Unassembled WGS sequence"/>
</dbReference>
<gene>
    <name evidence="1" type="ORF">M9458_002814</name>
</gene>
<dbReference type="EMBL" id="JAMKFB020000002">
    <property type="protein sequence ID" value="KAL0199627.1"/>
    <property type="molecule type" value="Genomic_DNA"/>
</dbReference>
<keyword evidence="2" id="KW-1185">Reference proteome</keyword>